<dbReference type="eggNOG" id="COG1030">
    <property type="taxonomic scope" value="Bacteria"/>
</dbReference>
<dbReference type="OrthoDB" id="5189031at2"/>
<gene>
    <name evidence="2" type="ordered locus">Sph21_3038</name>
</gene>
<evidence type="ECO:0000256" key="1">
    <source>
        <dbReference type="SAM" id="Phobius"/>
    </source>
</evidence>
<feature type="transmembrane region" description="Helical" evidence="1">
    <location>
        <begin position="87"/>
        <end position="106"/>
    </location>
</feature>
<dbReference type="AlphaFoldDB" id="F4C5C6"/>
<dbReference type="KEGG" id="shg:Sph21_3038"/>
<feature type="transmembrane region" description="Helical" evidence="1">
    <location>
        <begin position="112"/>
        <end position="131"/>
    </location>
</feature>
<evidence type="ECO:0000313" key="2">
    <source>
        <dbReference type="EMBL" id="ADZ79583.1"/>
    </source>
</evidence>
<dbReference type="PANTHER" id="PTHR33802">
    <property type="entry name" value="SI:CH211-161H7.5-RELATED"/>
    <property type="match status" value="1"/>
</dbReference>
<proteinExistence type="predicted"/>
<feature type="transmembrane region" description="Helical" evidence="1">
    <location>
        <begin position="151"/>
        <end position="173"/>
    </location>
</feature>
<feature type="transmembrane region" description="Helical" evidence="1">
    <location>
        <begin position="7"/>
        <end position="25"/>
    </location>
</feature>
<feature type="transmembrane region" description="Helical" evidence="1">
    <location>
        <begin position="185"/>
        <end position="205"/>
    </location>
</feature>
<keyword evidence="1" id="KW-1133">Transmembrane helix</keyword>
<feature type="transmembrane region" description="Helical" evidence="1">
    <location>
        <begin position="233"/>
        <end position="257"/>
    </location>
</feature>
<dbReference type="STRING" id="743722.Sph21_3038"/>
<dbReference type="PANTHER" id="PTHR33802:SF1">
    <property type="entry name" value="XK-RELATED PROTEIN"/>
    <property type="match status" value="1"/>
</dbReference>
<accession>F4C5C6</accession>
<feature type="transmembrane region" description="Helical" evidence="1">
    <location>
        <begin position="210"/>
        <end position="227"/>
    </location>
</feature>
<keyword evidence="1" id="KW-0472">Membrane</keyword>
<protein>
    <recommendedName>
        <fullName evidence="3">Lantibiotic ABC transporter permease</fullName>
    </recommendedName>
</protein>
<feature type="transmembrane region" description="Helical" evidence="1">
    <location>
        <begin position="45"/>
        <end position="75"/>
    </location>
</feature>
<evidence type="ECO:0008006" key="3">
    <source>
        <dbReference type="Google" id="ProtNLM"/>
    </source>
</evidence>
<dbReference type="PATRIC" id="fig|743722.3.peg.3246"/>
<dbReference type="HOGENOM" id="CLU_067293_1_0_10"/>
<reference evidence="2" key="1">
    <citation type="submission" date="2011-03" db="EMBL/GenBank/DDBJ databases">
        <title>Complete sequence of Sphingobacterium sp. 21.</title>
        <authorList>
            <consortium name="US DOE Joint Genome Institute"/>
            <person name="Lucas S."/>
            <person name="Copeland A."/>
            <person name="Lapidus A."/>
            <person name="Cheng J.-F."/>
            <person name="Goodwin L."/>
            <person name="Pitluck S."/>
            <person name="Davenport K."/>
            <person name="Detter J.C."/>
            <person name="Han C."/>
            <person name="Tapia R."/>
            <person name="Land M."/>
            <person name="Hauser L."/>
            <person name="Kyrpides N."/>
            <person name="Ivanova N."/>
            <person name="Ovchinnikova G."/>
            <person name="Pagani I."/>
            <person name="Siebers A.K."/>
            <person name="Allgaier M."/>
            <person name="Thelen M.P."/>
            <person name="Hugenholtz P."/>
            <person name="Woyke T."/>
        </authorList>
    </citation>
    <scope>NUCLEOTIDE SEQUENCE</scope>
    <source>
        <strain evidence="2">21</strain>
    </source>
</reference>
<dbReference type="EMBL" id="CP002584">
    <property type="protein sequence ID" value="ADZ79583.1"/>
    <property type="molecule type" value="Genomic_DNA"/>
</dbReference>
<name>F4C5C6_SPHS2</name>
<keyword evidence="1" id="KW-0812">Transmembrane</keyword>
<organism evidence="2">
    <name type="scientific">Sphingobacterium sp. (strain 21)</name>
    <dbReference type="NCBI Taxonomy" id="743722"/>
    <lineage>
        <taxon>Bacteria</taxon>
        <taxon>Pseudomonadati</taxon>
        <taxon>Bacteroidota</taxon>
        <taxon>Sphingobacteriia</taxon>
        <taxon>Sphingobacteriales</taxon>
        <taxon>Sphingobacteriaceae</taxon>
        <taxon>Sphingobacterium</taxon>
    </lineage>
</organism>
<sequence>MRYIRQLAIINFISYCFAFLISMLGQTRDIGGYTMGEMSAKYESGITPAAFTFSIWSVIYTALFLMLIVHLIKAFSEQQQFVTNQEVFQIGFSFSINQLAIATWVYTWLNDMPGLSLVLLLVQLFTLYYMAKHLQLLIPQKGKLSLFITQLPLSIYFGWITIACLANFAAWLVSLGWLANPAVDLYVSYALLLTAAVLGTVTVYFKHNIFYGLIIIWGIYGILMKRFEEADPYFHSLIYVGAFGIILILLAIIRSILNYSNTQKRTFLSRK</sequence>